<evidence type="ECO:0000313" key="3">
    <source>
        <dbReference type="Proteomes" id="UP000600918"/>
    </source>
</evidence>
<dbReference type="EMBL" id="JACSDY010000002">
    <property type="protein sequence ID" value="KAF7435085.1"/>
    <property type="molecule type" value="Genomic_DNA"/>
</dbReference>
<proteinExistence type="predicted"/>
<sequence>MVITLASTKVVLPRLPHREYLFEDPFARGKSRRQSGTLQIRKKAGNADVLLPSMSSPSSPPLDSPL</sequence>
<keyword evidence="3" id="KW-1185">Reference proteome</keyword>
<evidence type="ECO:0000313" key="2">
    <source>
        <dbReference type="EMBL" id="KAF7435085.1"/>
    </source>
</evidence>
<feature type="region of interest" description="Disordered" evidence="1">
    <location>
        <begin position="30"/>
        <end position="66"/>
    </location>
</feature>
<comment type="caution">
    <text evidence="2">The sequence shown here is derived from an EMBL/GenBank/DDBJ whole genome shotgun (WGS) entry which is preliminary data.</text>
</comment>
<name>A0A834PBH7_VESPE</name>
<organism evidence="2 3">
    <name type="scientific">Vespula pensylvanica</name>
    <name type="common">Western yellow jacket</name>
    <name type="synonym">Wasp</name>
    <dbReference type="NCBI Taxonomy" id="30213"/>
    <lineage>
        <taxon>Eukaryota</taxon>
        <taxon>Metazoa</taxon>
        <taxon>Ecdysozoa</taxon>
        <taxon>Arthropoda</taxon>
        <taxon>Hexapoda</taxon>
        <taxon>Insecta</taxon>
        <taxon>Pterygota</taxon>
        <taxon>Neoptera</taxon>
        <taxon>Endopterygota</taxon>
        <taxon>Hymenoptera</taxon>
        <taxon>Apocrita</taxon>
        <taxon>Aculeata</taxon>
        <taxon>Vespoidea</taxon>
        <taxon>Vespidae</taxon>
        <taxon>Vespinae</taxon>
        <taxon>Vespula</taxon>
    </lineage>
</organism>
<evidence type="ECO:0000256" key="1">
    <source>
        <dbReference type="SAM" id="MobiDB-lite"/>
    </source>
</evidence>
<protein>
    <submittedName>
        <fullName evidence="2">Uncharacterized protein</fullName>
    </submittedName>
</protein>
<accession>A0A834PBH7</accession>
<reference evidence="2" key="1">
    <citation type="journal article" date="2020" name="G3 (Bethesda)">
        <title>High-Quality Assemblies for Three Invasive Social Wasps from the &lt;i&gt;Vespula&lt;/i&gt; Genus.</title>
        <authorList>
            <person name="Harrop T.W.R."/>
            <person name="Guhlin J."/>
            <person name="McLaughlin G.M."/>
            <person name="Permina E."/>
            <person name="Stockwell P."/>
            <person name="Gilligan J."/>
            <person name="Le Lec M.F."/>
            <person name="Gruber M.A.M."/>
            <person name="Quinn O."/>
            <person name="Lovegrove M."/>
            <person name="Duncan E.J."/>
            <person name="Remnant E.J."/>
            <person name="Van Eeckhoven J."/>
            <person name="Graham B."/>
            <person name="Knapp R.A."/>
            <person name="Langford K.W."/>
            <person name="Kronenberg Z."/>
            <person name="Press M.O."/>
            <person name="Eacker S.M."/>
            <person name="Wilson-Rankin E.E."/>
            <person name="Purcell J."/>
            <person name="Lester P.J."/>
            <person name="Dearden P.K."/>
        </authorList>
    </citation>
    <scope>NUCLEOTIDE SEQUENCE</scope>
    <source>
        <strain evidence="2">Volc-1</strain>
    </source>
</reference>
<dbReference type="Proteomes" id="UP000600918">
    <property type="component" value="Unassembled WGS sequence"/>
</dbReference>
<dbReference type="AlphaFoldDB" id="A0A834PBH7"/>
<gene>
    <name evidence="2" type="ORF">H0235_003276</name>
</gene>